<dbReference type="PROSITE" id="PS50929">
    <property type="entry name" value="ABC_TM1F"/>
    <property type="match status" value="1"/>
</dbReference>
<dbReference type="InterPro" id="IPR003593">
    <property type="entry name" value="AAA+_ATPase"/>
</dbReference>
<organism evidence="11 12">
    <name type="scientific">Winogradskyella thalassocola</name>
    <dbReference type="NCBI Taxonomy" id="262004"/>
    <lineage>
        <taxon>Bacteria</taxon>
        <taxon>Pseudomonadati</taxon>
        <taxon>Bacteroidota</taxon>
        <taxon>Flavobacteriia</taxon>
        <taxon>Flavobacteriales</taxon>
        <taxon>Flavobacteriaceae</taxon>
        <taxon>Winogradskyella</taxon>
    </lineage>
</organism>
<evidence type="ECO:0000256" key="8">
    <source>
        <dbReference type="SAM" id="Phobius"/>
    </source>
</evidence>
<dbReference type="STRING" id="262004.SAMN04489796_10265"/>
<dbReference type="Pfam" id="PF00005">
    <property type="entry name" value="ABC_tran"/>
    <property type="match status" value="1"/>
</dbReference>
<dbReference type="AlphaFoldDB" id="A0A1G8AZP5"/>
<dbReference type="FunFam" id="3.40.50.300:FF:000287">
    <property type="entry name" value="Multidrug ABC transporter ATP-binding protein"/>
    <property type="match status" value="1"/>
</dbReference>
<evidence type="ECO:0000259" key="10">
    <source>
        <dbReference type="PROSITE" id="PS50929"/>
    </source>
</evidence>
<keyword evidence="3 8" id="KW-0812">Transmembrane</keyword>
<dbReference type="EMBL" id="FNCZ01000002">
    <property type="protein sequence ID" value="SDH26336.1"/>
    <property type="molecule type" value="Genomic_DNA"/>
</dbReference>
<sequence>MNYIKKLIPFALPYKKYAYLNIFFNILYALFSTLSFVALIPVFKVIFSDQREATDKPVWQGWLELQNYGEDYLNYFIVDNIEKYGDFKVLMMMVGVIISMFLLKNISNYLAMYFITFLRNGVLKDIRNKLYDKIVTLPLAFYSEKSKGDTISRVSADVNEVRNSFLAILEMIVREPLTILFSLITMLILSPKLTLFVLVFIPISGFIISKIGKSLKKGSLKVQKEQGVFLSVLEETMGGLRIIKAFNVEKMFAGKFEDSNARYYKYSNKLLNRQNLASPLSELLGIIVIGVLLVYGGYLVFVDKTMDASFFVGYITLAYNILTPAKAIAKASYSVKRGDGAANRILEFLETENDIREIENPIEKQNFETEITIENISFKYEDHYVLKNFSLTIPKGKSVALVGQSGSGKSTIANLVTRFYDVNEGQISIDGENIKNLSKKSLRGFLGLVNQDSILFNDTVANNLRVGKEDANDDEIIEALKIANAWEFVKDLPQDIHTNIGDSGGKISGGQKQRINIARAVLKNSPIMILDEATSALDTESEKLVQDALENMMKNRTSIVIAHRLSTIQNADQIVVMQKGEIAEQGTHAALIAKNGVYKKLVDMQSFE</sequence>
<dbReference type="OrthoDB" id="9780296at2"/>
<dbReference type="RefSeq" id="WP_092466962.1">
    <property type="nucleotide sequence ID" value="NZ_FNCZ01000002.1"/>
</dbReference>
<feature type="transmembrane region" description="Helical" evidence="8">
    <location>
        <begin position="22"/>
        <end position="47"/>
    </location>
</feature>
<dbReference type="InterPro" id="IPR027417">
    <property type="entry name" value="P-loop_NTPase"/>
</dbReference>
<dbReference type="InterPro" id="IPR011527">
    <property type="entry name" value="ABC1_TM_dom"/>
</dbReference>
<dbReference type="GO" id="GO:0016887">
    <property type="term" value="F:ATP hydrolysis activity"/>
    <property type="evidence" value="ECO:0007669"/>
    <property type="project" value="InterPro"/>
</dbReference>
<evidence type="ECO:0000256" key="1">
    <source>
        <dbReference type="ARBA" id="ARBA00004651"/>
    </source>
</evidence>
<dbReference type="InterPro" id="IPR003439">
    <property type="entry name" value="ABC_transporter-like_ATP-bd"/>
</dbReference>
<keyword evidence="7 8" id="KW-0472">Membrane</keyword>
<dbReference type="InterPro" id="IPR036640">
    <property type="entry name" value="ABC1_TM_sf"/>
</dbReference>
<comment type="subcellular location">
    <subcellularLocation>
        <location evidence="1">Cell membrane</location>
        <topology evidence="1">Multi-pass membrane protein</topology>
    </subcellularLocation>
</comment>
<evidence type="ECO:0000256" key="7">
    <source>
        <dbReference type="ARBA" id="ARBA00023136"/>
    </source>
</evidence>
<keyword evidence="5 11" id="KW-0067">ATP-binding</keyword>
<feature type="transmembrane region" description="Helical" evidence="8">
    <location>
        <begin position="89"/>
        <end position="115"/>
    </location>
</feature>
<keyword evidence="6 8" id="KW-1133">Transmembrane helix</keyword>
<evidence type="ECO:0000313" key="11">
    <source>
        <dbReference type="EMBL" id="SDH26336.1"/>
    </source>
</evidence>
<proteinExistence type="predicted"/>
<dbReference type="GO" id="GO:0005886">
    <property type="term" value="C:plasma membrane"/>
    <property type="evidence" value="ECO:0007669"/>
    <property type="project" value="UniProtKB-SubCell"/>
</dbReference>
<dbReference type="SUPFAM" id="SSF90123">
    <property type="entry name" value="ABC transporter transmembrane region"/>
    <property type="match status" value="1"/>
</dbReference>
<dbReference type="InterPro" id="IPR039421">
    <property type="entry name" value="Type_1_exporter"/>
</dbReference>
<dbReference type="Gene3D" id="1.20.1560.10">
    <property type="entry name" value="ABC transporter type 1, transmembrane domain"/>
    <property type="match status" value="1"/>
</dbReference>
<keyword evidence="2" id="KW-0813">Transport</keyword>
<feature type="transmembrane region" description="Helical" evidence="8">
    <location>
        <begin position="179"/>
        <end position="208"/>
    </location>
</feature>
<dbReference type="SUPFAM" id="SSF52540">
    <property type="entry name" value="P-loop containing nucleoside triphosphate hydrolases"/>
    <property type="match status" value="1"/>
</dbReference>
<evidence type="ECO:0000256" key="3">
    <source>
        <dbReference type="ARBA" id="ARBA00022692"/>
    </source>
</evidence>
<keyword evidence="12" id="KW-1185">Reference proteome</keyword>
<dbReference type="PANTHER" id="PTHR43394">
    <property type="entry name" value="ATP-DEPENDENT PERMEASE MDL1, MITOCHONDRIAL"/>
    <property type="match status" value="1"/>
</dbReference>
<feature type="domain" description="ABC transporter" evidence="9">
    <location>
        <begin position="371"/>
        <end position="604"/>
    </location>
</feature>
<dbReference type="CDD" id="cd18552">
    <property type="entry name" value="ABC_6TM_MsbA_like"/>
    <property type="match status" value="1"/>
</dbReference>
<dbReference type="Pfam" id="PF00664">
    <property type="entry name" value="ABC_membrane"/>
    <property type="match status" value="1"/>
</dbReference>
<evidence type="ECO:0000259" key="9">
    <source>
        <dbReference type="PROSITE" id="PS50893"/>
    </source>
</evidence>
<evidence type="ECO:0000256" key="4">
    <source>
        <dbReference type="ARBA" id="ARBA00022741"/>
    </source>
</evidence>
<dbReference type="PROSITE" id="PS00211">
    <property type="entry name" value="ABC_TRANSPORTER_1"/>
    <property type="match status" value="1"/>
</dbReference>
<evidence type="ECO:0000256" key="5">
    <source>
        <dbReference type="ARBA" id="ARBA00022840"/>
    </source>
</evidence>
<dbReference type="PROSITE" id="PS50893">
    <property type="entry name" value="ABC_TRANSPORTER_2"/>
    <property type="match status" value="1"/>
</dbReference>
<dbReference type="InterPro" id="IPR017871">
    <property type="entry name" value="ABC_transporter-like_CS"/>
</dbReference>
<protein>
    <submittedName>
        <fullName evidence="11">ATP-binding cassette, subfamily B, MsbA</fullName>
    </submittedName>
</protein>
<accession>A0A1G8AZP5</accession>
<evidence type="ECO:0000313" key="12">
    <source>
        <dbReference type="Proteomes" id="UP000199492"/>
    </source>
</evidence>
<keyword evidence="4" id="KW-0547">Nucleotide-binding</keyword>
<evidence type="ECO:0000256" key="2">
    <source>
        <dbReference type="ARBA" id="ARBA00022448"/>
    </source>
</evidence>
<feature type="domain" description="ABC transmembrane type-1" evidence="10">
    <location>
        <begin position="72"/>
        <end position="337"/>
    </location>
</feature>
<gene>
    <name evidence="11" type="ORF">SAMN04489796_10265</name>
</gene>
<dbReference type="Gene3D" id="3.40.50.300">
    <property type="entry name" value="P-loop containing nucleotide triphosphate hydrolases"/>
    <property type="match status" value="1"/>
</dbReference>
<name>A0A1G8AZP5_9FLAO</name>
<evidence type="ECO:0000256" key="6">
    <source>
        <dbReference type="ARBA" id="ARBA00022989"/>
    </source>
</evidence>
<dbReference type="SMART" id="SM00382">
    <property type="entry name" value="AAA"/>
    <property type="match status" value="1"/>
</dbReference>
<dbReference type="PANTHER" id="PTHR43394:SF1">
    <property type="entry name" value="ATP-BINDING CASSETTE SUB-FAMILY B MEMBER 10, MITOCHONDRIAL"/>
    <property type="match status" value="1"/>
</dbReference>
<dbReference type="Proteomes" id="UP000199492">
    <property type="component" value="Unassembled WGS sequence"/>
</dbReference>
<dbReference type="GO" id="GO:0005524">
    <property type="term" value="F:ATP binding"/>
    <property type="evidence" value="ECO:0007669"/>
    <property type="project" value="UniProtKB-KW"/>
</dbReference>
<reference evidence="12" key="1">
    <citation type="submission" date="2016-10" db="EMBL/GenBank/DDBJ databases">
        <authorList>
            <person name="Varghese N."/>
            <person name="Submissions S."/>
        </authorList>
    </citation>
    <scope>NUCLEOTIDE SEQUENCE [LARGE SCALE GENOMIC DNA]</scope>
    <source>
        <strain evidence="12">DSM 15363</strain>
    </source>
</reference>
<feature type="transmembrane region" description="Helical" evidence="8">
    <location>
        <begin position="283"/>
        <end position="302"/>
    </location>
</feature>
<feature type="transmembrane region" description="Helical" evidence="8">
    <location>
        <begin position="308"/>
        <end position="329"/>
    </location>
</feature>
<dbReference type="GO" id="GO:0015421">
    <property type="term" value="F:ABC-type oligopeptide transporter activity"/>
    <property type="evidence" value="ECO:0007669"/>
    <property type="project" value="TreeGrafter"/>
</dbReference>